<comment type="caution">
    <text evidence="1">The sequence shown here is derived from an EMBL/GenBank/DDBJ whole genome shotgun (WGS) entry which is preliminary data.</text>
</comment>
<feature type="non-terminal residue" evidence="1">
    <location>
        <position position="42"/>
    </location>
</feature>
<organism evidence="1 2">
    <name type="scientific">Fasciola gigantica</name>
    <name type="common">Giant liver fluke</name>
    <dbReference type="NCBI Taxonomy" id="46835"/>
    <lineage>
        <taxon>Eukaryota</taxon>
        <taxon>Metazoa</taxon>
        <taxon>Spiralia</taxon>
        <taxon>Lophotrochozoa</taxon>
        <taxon>Platyhelminthes</taxon>
        <taxon>Trematoda</taxon>
        <taxon>Digenea</taxon>
        <taxon>Plagiorchiida</taxon>
        <taxon>Echinostomata</taxon>
        <taxon>Echinostomatoidea</taxon>
        <taxon>Fasciolidae</taxon>
        <taxon>Fasciola</taxon>
    </lineage>
</organism>
<dbReference type="AlphaFoldDB" id="A0A504Z4H9"/>
<evidence type="ECO:0000313" key="1">
    <source>
        <dbReference type="EMBL" id="TPP67635.1"/>
    </source>
</evidence>
<name>A0A504Z4H9_FASGI</name>
<reference evidence="1 2" key="1">
    <citation type="submission" date="2019-04" db="EMBL/GenBank/DDBJ databases">
        <title>Annotation for the trematode Fasciola gigantica.</title>
        <authorList>
            <person name="Choi Y.-J."/>
        </authorList>
    </citation>
    <scope>NUCLEOTIDE SEQUENCE [LARGE SCALE GENOMIC DNA]</scope>
    <source>
        <strain evidence="1">Uganda_cow_1</strain>
    </source>
</reference>
<dbReference type="EMBL" id="SUNJ01000467">
    <property type="protein sequence ID" value="TPP67635.1"/>
    <property type="molecule type" value="Genomic_DNA"/>
</dbReference>
<sequence length="42" mass="5032">MASRVIESWMKFSNFKANSQSACFFYLPSCRCRFIKVKGYLW</sequence>
<dbReference type="Proteomes" id="UP000316759">
    <property type="component" value="Unassembled WGS sequence"/>
</dbReference>
<keyword evidence="2" id="KW-1185">Reference proteome</keyword>
<evidence type="ECO:0000313" key="2">
    <source>
        <dbReference type="Proteomes" id="UP000316759"/>
    </source>
</evidence>
<protein>
    <submittedName>
        <fullName evidence="1">Uncharacterized protein</fullName>
    </submittedName>
</protein>
<accession>A0A504Z4H9</accession>
<gene>
    <name evidence="1" type="ORF">FGIG_11946</name>
</gene>
<proteinExistence type="predicted"/>